<keyword evidence="6 8" id="KW-1133">Transmembrane helix</keyword>
<evidence type="ECO:0000256" key="7">
    <source>
        <dbReference type="ARBA" id="ARBA00023136"/>
    </source>
</evidence>
<evidence type="ECO:0000256" key="4">
    <source>
        <dbReference type="ARBA" id="ARBA00022801"/>
    </source>
</evidence>
<evidence type="ECO:0000313" key="12">
    <source>
        <dbReference type="EMBL" id="AUP81390.1"/>
    </source>
</evidence>
<feature type="transmembrane region" description="Helical" evidence="8">
    <location>
        <begin position="204"/>
        <end position="225"/>
    </location>
</feature>
<gene>
    <name evidence="12" type="ORF">C1H87_22795</name>
</gene>
<dbReference type="PROSITE" id="PS50893">
    <property type="entry name" value="ABC_TRANSPORTER_2"/>
    <property type="match status" value="1"/>
</dbReference>
<dbReference type="Pfam" id="PF00005">
    <property type="entry name" value="ABC_tran"/>
    <property type="match status" value="1"/>
</dbReference>
<dbReference type="InterPro" id="IPR039421">
    <property type="entry name" value="Type_1_exporter"/>
</dbReference>
<dbReference type="AlphaFoldDB" id="A0A2K9PWI2"/>
<dbReference type="InterPro" id="IPR017871">
    <property type="entry name" value="ABC_transporter-like_CS"/>
</dbReference>
<feature type="transmembrane region" description="Helical" evidence="8">
    <location>
        <begin position="312"/>
        <end position="329"/>
    </location>
</feature>
<reference evidence="12 13" key="1">
    <citation type="submission" date="2018-01" db="EMBL/GenBank/DDBJ databases">
        <title>Complete genome sequence of Flavivirga eckloniae ECD14 isolated from seaweed Ecklonia cava.</title>
        <authorList>
            <person name="Lee J.H."/>
            <person name="Baik K.S."/>
            <person name="Seong C.N."/>
        </authorList>
    </citation>
    <scope>NUCLEOTIDE SEQUENCE [LARGE SCALE GENOMIC DNA]</scope>
    <source>
        <strain evidence="12 13">ECD14</strain>
    </source>
</reference>
<evidence type="ECO:0000256" key="6">
    <source>
        <dbReference type="ARBA" id="ARBA00022989"/>
    </source>
</evidence>
<keyword evidence="4" id="KW-0378">Hydrolase</keyword>
<dbReference type="Gene3D" id="1.20.1560.10">
    <property type="entry name" value="ABC transporter type 1, transmembrane domain"/>
    <property type="match status" value="1"/>
</dbReference>
<evidence type="ECO:0000259" key="10">
    <source>
        <dbReference type="PROSITE" id="PS50929"/>
    </source>
</evidence>
<dbReference type="OrthoDB" id="1169006at2"/>
<dbReference type="PROSITE" id="PS50990">
    <property type="entry name" value="PEPTIDASE_C39"/>
    <property type="match status" value="1"/>
</dbReference>
<name>A0A2K9PWI2_9FLAO</name>
<dbReference type="PANTHER" id="PTHR43394:SF1">
    <property type="entry name" value="ATP-BINDING CASSETTE SUB-FAMILY B MEMBER 10, MITOCHONDRIAL"/>
    <property type="match status" value="1"/>
</dbReference>
<dbReference type="GO" id="GO:0015421">
    <property type="term" value="F:ABC-type oligopeptide transporter activity"/>
    <property type="evidence" value="ECO:0007669"/>
    <property type="project" value="TreeGrafter"/>
</dbReference>
<dbReference type="InterPro" id="IPR003593">
    <property type="entry name" value="AAA+_ATPase"/>
</dbReference>
<dbReference type="InterPro" id="IPR011527">
    <property type="entry name" value="ABC1_TM_dom"/>
</dbReference>
<keyword evidence="3" id="KW-0547">Nucleotide-binding</keyword>
<feature type="transmembrane region" description="Helical" evidence="8">
    <location>
        <begin position="407"/>
        <end position="434"/>
    </location>
</feature>
<keyword evidence="5 12" id="KW-0067">ATP-binding</keyword>
<dbReference type="SUPFAM" id="SSF90123">
    <property type="entry name" value="ABC transporter transmembrane region"/>
    <property type="match status" value="1"/>
</dbReference>
<protein>
    <submittedName>
        <fullName evidence="12">ABC transporter ATP-binding protein</fullName>
    </submittedName>
</protein>
<keyword evidence="13" id="KW-1185">Reference proteome</keyword>
<dbReference type="Gene3D" id="3.90.70.10">
    <property type="entry name" value="Cysteine proteinases"/>
    <property type="match status" value="1"/>
</dbReference>
<feature type="domain" description="ABC transmembrane type-1" evidence="10">
    <location>
        <begin position="173"/>
        <end position="453"/>
    </location>
</feature>
<comment type="subcellular location">
    <subcellularLocation>
        <location evidence="1">Cell membrane</location>
        <topology evidence="1">Multi-pass membrane protein</topology>
    </subcellularLocation>
</comment>
<sequence>MKFSPQQDQMDCGPACLSMVASYYKKKFPLQYLREYSFISREGVSLLGISEAGKEIGFETFSAKITVEKLIENINTFPCILHWNQNHFVVLHKISTKLFSKKRIFHVADPAHGMVKLNEEQFKNNWISQGDNGIVLFLNPTERFLETEPPKSEKLSVKYLFNYLVPYKKKLGILFMLLLVGSGLALVFPFLTQALIDDGVNAKNINIIFLILLAQLGVFLGSITIEIFRNWLMLYVGTHLSIDIISNFLKKMLRLPIKFFDTKTMGDFNQRIQDNDRIEEFLTSQSLTTFFSIVTFSVFFGVLLYYDYKILLVYLTLTLVAILWSFYWLKKRKILDYYRFQQRSDNQESIYEMLNGVIEMKLNNFEDFKRNEWENIQKKLFTLNIRILKVNQVQLSGFEFVNQLKNILVTFLAANYVVQGSMTLGMLLSISYIIGQMNSPVNQLVNFFRSLQDARLSLERLSEVQNLAEEETGTLDEFGEGLELKQIDISEDSLKQNGIEKGIKLQQLNFQYEGPKSPFVLKDIDLFIPQGKITAIVGASGSGKTTLMKLLLRFYDPTSGSINYNYDDILNLSPRSIRESCGVVMQDGYIFSDTIERNIATSDIEINYAKLHQALKVANIEEFILSLPLRLKTKIGAAGSGISGGQKQRILIARAVYKNPQYIFFDEATSALDAENEKIIHDNLQGFFKGKTVLIIAHRLSTVKNADQIIVLKNGQIVEQGNHQLLIKNKAEYFNLVKNQLELGA</sequence>
<feature type="domain" description="ABC transporter" evidence="9">
    <location>
        <begin position="503"/>
        <end position="739"/>
    </location>
</feature>
<keyword evidence="2 8" id="KW-0812">Transmembrane</keyword>
<dbReference type="InterPro" id="IPR005074">
    <property type="entry name" value="Peptidase_C39"/>
</dbReference>
<dbReference type="CDD" id="cd02418">
    <property type="entry name" value="Peptidase_C39B"/>
    <property type="match status" value="1"/>
</dbReference>
<dbReference type="InterPro" id="IPR027417">
    <property type="entry name" value="P-loop_NTPase"/>
</dbReference>
<dbReference type="PROSITE" id="PS00211">
    <property type="entry name" value="ABC_TRANSPORTER_1"/>
    <property type="match status" value="1"/>
</dbReference>
<dbReference type="FunFam" id="3.40.50.300:FF:000218">
    <property type="entry name" value="Multidrug ABC transporter ATP-binding protein"/>
    <property type="match status" value="1"/>
</dbReference>
<evidence type="ECO:0000256" key="2">
    <source>
        <dbReference type="ARBA" id="ARBA00022692"/>
    </source>
</evidence>
<feature type="domain" description="Peptidase C39" evidence="11">
    <location>
        <begin position="6"/>
        <end position="133"/>
    </location>
</feature>
<dbReference type="InterPro" id="IPR003439">
    <property type="entry name" value="ABC_transporter-like_ATP-bd"/>
</dbReference>
<dbReference type="Pfam" id="PF03412">
    <property type="entry name" value="Peptidase_C39"/>
    <property type="match status" value="1"/>
</dbReference>
<dbReference type="KEGG" id="fek:C1H87_22795"/>
<accession>A0A2K9PWI2</accession>
<evidence type="ECO:0000259" key="9">
    <source>
        <dbReference type="PROSITE" id="PS50893"/>
    </source>
</evidence>
<keyword evidence="7 8" id="KW-0472">Membrane</keyword>
<dbReference type="RefSeq" id="WP_102758032.1">
    <property type="nucleotide sequence ID" value="NZ_CP025791.1"/>
</dbReference>
<dbReference type="GO" id="GO:0005886">
    <property type="term" value="C:plasma membrane"/>
    <property type="evidence" value="ECO:0007669"/>
    <property type="project" value="UniProtKB-SubCell"/>
</dbReference>
<dbReference type="PANTHER" id="PTHR43394">
    <property type="entry name" value="ATP-DEPENDENT PERMEASE MDL1, MITOCHONDRIAL"/>
    <property type="match status" value="1"/>
</dbReference>
<dbReference type="Proteomes" id="UP000235826">
    <property type="component" value="Chromosome"/>
</dbReference>
<proteinExistence type="predicted"/>
<evidence type="ECO:0000313" key="13">
    <source>
        <dbReference type="Proteomes" id="UP000235826"/>
    </source>
</evidence>
<dbReference type="PROSITE" id="PS50929">
    <property type="entry name" value="ABC_TM1F"/>
    <property type="match status" value="1"/>
</dbReference>
<dbReference type="Gene3D" id="3.40.50.300">
    <property type="entry name" value="P-loop containing nucleotide triphosphate hydrolases"/>
    <property type="match status" value="1"/>
</dbReference>
<dbReference type="GO" id="GO:0016887">
    <property type="term" value="F:ATP hydrolysis activity"/>
    <property type="evidence" value="ECO:0007669"/>
    <property type="project" value="InterPro"/>
</dbReference>
<evidence type="ECO:0000256" key="8">
    <source>
        <dbReference type="SAM" id="Phobius"/>
    </source>
</evidence>
<organism evidence="12 13">
    <name type="scientific">Flavivirga eckloniae</name>
    <dbReference type="NCBI Taxonomy" id="1803846"/>
    <lineage>
        <taxon>Bacteria</taxon>
        <taxon>Pseudomonadati</taxon>
        <taxon>Bacteroidota</taxon>
        <taxon>Flavobacteriia</taxon>
        <taxon>Flavobacteriales</taxon>
        <taxon>Flavobacteriaceae</taxon>
        <taxon>Flavivirga</taxon>
    </lineage>
</organism>
<evidence type="ECO:0000256" key="1">
    <source>
        <dbReference type="ARBA" id="ARBA00004651"/>
    </source>
</evidence>
<dbReference type="EMBL" id="CP025791">
    <property type="protein sequence ID" value="AUP81390.1"/>
    <property type="molecule type" value="Genomic_DNA"/>
</dbReference>
<dbReference type="Pfam" id="PF00664">
    <property type="entry name" value="ABC_membrane"/>
    <property type="match status" value="1"/>
</dbReference>
<dbReference type="GO" id="GO:0008233">
    <property type="term" value="F:peptidase activity"/>
    <property type="evidence" value="ECO:0007669"/>
    <property type="project" value="InterPro"/>
</dbReference>
<dbReference type="SMART" id="SM00382">
    <property type="entry name" value="AAA"/>
    <property type="match status" value="1"/>
</dbReference>
<dbReference type="GO" id="GO:0005524">
    <property type="term" value="F:ATP binding"/>
    <property type="evidence" value="ECO:0007669"/>
    <property type="project" value="UniProtKB-KW"/>
</dbReference>
<feature type="transmembrane region" description="Helical" evidence="8">
    <location>
        <begin position="287"/>
        <end position="306"/>
    </location>
</feature>
<evidence type="ECO:0000256" key="3">
    <source>
        <dbReference type="ARBA" id="ARBA00022741"/>
    </source>
</evidence>
<dbReference type="SUPFAM" id="SSF52540">
    <property type="entry name" value="P-loop containing nucleoside triphosphate hydrolases"/>
    <property type="match status" value="1"/>
</dbReference>
<dbReference type="InterPro" id="IPR036640">
    <property type="entry name" value="ABC1_TM_sf"/>
</dbReference>
<feature type="transmembrane region" description="Helical" evidence="8">
    <location>
        <begin position="171"/>
        <end position="192"/>
    </location>
</feature>
<dbReference type="CDD" id="cd18571">
    <property type="entry name" value="ABC_6TM_peptidase_like"/>
    <property type="match status" value="1"/>
</dbReference>
<evidence type="ECO:0000259" key="11">
    <source>
        <dbReference type="PROSITE" id="PS50990"/>
    </source>
</evidence>
<dbReference type="GO" id="GO:0006508">
    <property type="term" value="P:proteolysis"/>
    <property type="evidence" value="ECO:0007669"/>
    <property type="project" value="InterPro"/>
</dbReference>
<evidence type="ECO:0000256" key="5">
    <source>
        <dbReference type="ARBA" id="ARBA00022840"/>
    </source>
</evidence>